<dbReference type="EMBL" id="MDLC01000032">
    <property type="protein sequence ID" value="ODS23311.1"/>
    <property type="molecule type" value="Genomic_DNA"/>
</dbReference>
<evidence type="ECO:0000259" key="1">
    <source>
        <dbReference type="Pfam" id="PF05838"/>
    </source>
</evidence>
<dbReference type="Pfam" id="PF05838">
    <property type="entry name" value="Glyco_hydro_108"/>
    <property type="match status" value="1"/>
</dbReference>
<comment type="caution">
    <text evidence="3">The sequence shown here is derived from an EMBL/GenBank/DDBJ whole genome shotgun (WGS) entry which is preliminary data.</text>
</comment>
<dbReference type="InterPro" id="IPR018537">
    <property type="entry name" value="Peptidoglycan-bd_3"/>
</dbReference>
<reference evidence="3 4" key="1">
    <citation type="journal article" date="2016" name="Appl. Environ. Microbiol.">
        <title>Lack of Overt Genome Reduction in the Bryostatin-Producing Bryozoan Symbiont "Candidatus Endobugula sertula".</title>
        <authorList>
            <person name="Miller I.J."/>
            <person name="Vanee N."/>
            <person name="Fong S.S."/>
            <person name="Lim-Fong G.E."/>
            <person name="Kwan J.C."/>
        </authorList>
    </citation>
    <scope>NUCLEOTIDE SEQUENCE [LARGE SCALE GENOMIC DNA]</scope>
    <source>
        <strain evidence="3">AB1-4</strain>
    </source>
</reference>
<dbReference type="Proteomes" id="UP000242502">
    <property type="component" value="Unassembled WGS sequence"/>
</dbReference>
<dbReference type="AlphaFoldDB" id="A0A1D2QP01"/>
<dbReference type="STRING" id="62101.AB835_09525"/>
<protein>
    <submittedName>
        <fullName evidence="3">N-acetylmuramidase</fullName>
    </submittedName>
</protein>
<sequence length="177" mass="19884">MADFKIAIEATLKAEGGYVNDLDDPGGETYKGIARNRNAKWPGWVNIDLLKNKRQFPKNLEDDVDLQSKVLALYEANYWDKIKGDDITDQDVAESIFDFAVNAGPRTSSKLAQIAVSAKADGVIGPNTLEKINTDNKRAFLATFALAKIGRYVNICENRKESRKYFFGWVRRTLEGM</sequence>
<organism evidence="3 4">
    <name type="scientific">Candidatus Endobugula sertula</name>
    <name type="common">Bugula neritina bacterial symbiont</name>
    <dbReference type="NCBI Taxonomy" id="62101"/>
    <lineage>
        <taxon>Bacteria</taxon>
        <taxon>Pseudomonadati</taxon>
        <taxon>Pseudomonadota</taxon>
        <taxon>Gammaproteobacteria</taxon>
        <taxon>Cellvibrionales</taxon>
        <taxon>Cellvibrionaceae</taxon>
        <taxon>Candidatus Endobugula</taxon>
    </lineage>
</organism>
<name>A0A1D2QP01_9GAMM</name>
<feature type="domain" description="TtsA-like Glycoside hydrolase family 108" evidence="1">
    <location>
        <begin position="9"/>
        <end position="104"/>
    </location>
</feature>
<evidence type="ECO:0000259" key="2">
    <source>
        <dbReference type="Pfam" id="PF09374"/>
    </source>
</evidence>
<dbReference type="SUPFAM" id="SSF53955">
    <property type="entry name" value="Lysozyme-like"/>
    <property type="match status" value="1"/>
</dbReference>
<dbReference type="InterPro" id="IPR023346">
    <property type="entry name" value="Lysozyme-like_dom_sf"/>
</dbReference>
<feature type="domain" description="Peptidoglycan binding" evidence="2">
    <location>
        <begin position="113"/>
        <end position="172"/>
    </location>
</feature>
<dbReference type="Pfam" id="PF09374">
    <property type="entry name" value="PG_binding_3"/>
    <property type="match status" value="1"/>
</dbReference>
<accession>A0A1D2QP01</accession>
<evidence type="ECO:0000313" key="3">
    <source>
        <dbReference type="EMBL" id="ODS23311.1"/>
    </source>
</evidence>
<evidence type="ECO:0000313" key="4">
    <source>
        <dbReference type="Proteomes" id="UP000242502"/>
    </source>
</evidence>
<dbReference type="Gene3D" id="1.20.141.10">
    <property type="entry name" value="Chitosanase, subunit A, domain 1"/>
    <property type="match status" value="1"/>
</dbReference>
<gene>
    <name evidence="3" type="ORF">AB835_09525</name>
</gene>
<proteinExistence type="predicted"/>
<dbReference type="InterPro" id="IPR008565">
    <property type="entry name" value="TtsA-like_GH18_dom"/>
</dbReference>